<feature type="compositionally biased region" description="Polar residues" evidence="7">
    <location>
        <begin position="1374"/>
        <end position="1387"/>
    </location>
</feature>
<dbReference type="EMBL" id="CM015727">
    <property type="protein sequence ID" value="KAF3700982.1"/>
    <property type="molecule type" value="Genomic_DNA"/>
</dbReference>
<dbReference type="InterPro" id="IPR027417">
    <property type="entry name" value="P-loop_NTPase"/>
</dbReference>
<dbReference type="GO" id="GO:0005524">
    <property type="term" value="F:ATP binding"/>
    <property type="evidence" value="ECO:0007669"/>
    <property type="project" value="UniProtKB-UniRule"/>
</dbReference>
<dbReference type="PROSITE" id="PS00411">
    <property type="entry name" value="KINESIN_MOTOR_1"/>
    <property type="match status" value="1"/>
</dbReference>
<evidence type="ECO:0000256" key="6">
    <source>
        <dbReference type="SAM" id="Coils"/>
    </source>
</evidence>
<dbReference type="GO" id="GO:0008289">
    <property type="term" value="F:lipid binding"/>
    <property type="evidence" value="ECO:0007669"/>
    <property type="project" value="InterPro"/>
</dbReference>
<feature type="region of interest" description="Disordered" evidence="7">
    <location>
        <begin position="1118"/>
        <end position="1148"/>
    </location>
</feature>
<dbReference type="SUPFAM" id="SSF55961">
    <property type="entry name" value="Bet v1-like"/>
    <property type="match status" value="1"/>
</dbReference>
<dbReference type="InterPro" id="IPR019821">
    <property type="entry name" value="Kinesin_motor_CS"/>
</dbReference>
<feature type="region of interest" description="Disordered" evidence="7">
    <location>
        <begin position="770"/>
        <end position="795"/>
    </location>
</feature>
<keyword evidence="1 5" id="KW-0547">Nucleotide-binding</keyword>
<evidence type="ECO:0000313" key="11">
    <source>
        <dbReference type="Proteomes" id="UP000503349"/>
    </source>
</evidence>
<protein>
    <submittedName>
        <fullName evidence="10">StAR-related lipid transfer protein 9 START domain-containing protein 9</fullName>
    </submittedName>
</protein>
<dbReference type="Gene3D" id="3.30.530.20">
    <property type="match status" value="1"/>
</dbReference>
<gene>
    <name evidence="10" type="ORF">EXN66_Car016670</name>
</gene>
<evidence type="ECO:0000313" key="10">
    <source>
        <dbReference type="EMBL" id="KAF3700982.1"/>
    </source>
</evidence>
<dbReference type="PANTHER" id="PTHR47117:SF1">
    <property type="entry name" value="STAR-RELATED LIPID TRANSFER PROTEIN 9"/>
    <property type="match status" value="1"/>
</dbReference>
<accession>A0A6G1QEK0</accession>
<dbReference type="Pfam" id="PF00225">
    <property type="entry name" value="Kinesin"/>
    <property type="match status" value="1"/>
</dbReference>
<feature type="domain" description="START" evidence="9">
    <location>
        <begin position="3339"/>
        <end position="3464"/>
    </location>
</feature>
<feature type="region of interest" description="Disordered" evidence="7">
    <location>
        <begin position="2370"/>
        <end position="2410"/>
    </location>
</feature>
<evidence type="ECO:0000256" key="2">
    <source>
        <dbReference type="ARBA" id="ARBA00022840"/>
    </source>
</evidence>
<dbReference type="Gene3D" id="2.60.200.20">
    <property type="match status" value="1"/>
</dbReference>
<dbReference type="InterPro" id="IPR036961">
    <property type="entry name" value="Kinesin_motor_dom_sf"/>
</dbReference>
<feature type="compositionally biased region" description="Polar residues" evidence="7">
    <location>
        <begin position="3050"/>
        <end position="3069"/>
    </location>
</feature>
<feature type="domain" description="Kinesin motor" evidence="8">
    <location>
        <begin position="3"/>
        <end position="386"/>
    </location>
</feature>
<feature type="region of interest" description="Disordered" evidence="7">
    <location>
        <begin position="2997"/>
        <end position="3069"/>
    </location>
</feature>
<dbReference type="Pfam" id="PF01852">
    <property type="entry name" value="START"/>
    <property type="match status" value="1"/>
</dbReference>
<keyword evidence="4 5" id="KW-0505">Motor protein</keyword>
<dbReference type="SUPFAM" id="SSF49879">
    <property type="entry name" value="SMAD/FHA domain"/>
    <property type="match status" value="1"/>
</dbReference>
<dbReference type="SUPFAM" id="SSF52540">
    <property type="entry name" value="P-loop containing nucleoside triphosphate hydrolases"/>
    <property type="match status" value="1"/>
</dbReference>
<keyword evidence="3 6" id="KW-0175">Coiled coil</keyword>
<dbReference type="PROSITE" id="PS50848">
    <property type="entry name" value="START"/>
    <property type="match status" value="1"/>
</dbReference>
<feature type="region of interest" description="Disordered" evidence="7">
    <location>
        <begin position="2629"/>
        <end position="2654"/>
    </location>
</feature>
<feature type="coiled-coil region" evidence="6">
    <location>
        <begin position="3104"/>
        <end position="3142"/>
    </location>
</feature>
<dbReference type="GO" id="GO:0008017">
    <property type="term" value="F:microtubule binding"/>
    <property type="evidence" value="ECO:0007669"/>
    <property type="project" value="InterPro"/>
</dbReference>
<feature type="compositionally biased region" description="Basic and acidic residues" evidence="7">
    <location>
        <begin position="2134"/>
        <end position="2147"/>
    </location>
</feature>
<dbReference type="Proteomes" id="UP000503349">
    <property type="component" value="Chromosome 16"/>
</dbReference>
<dbReference type="PROSITE" id="PS50067">
    <property type="entry name" value="KINESIN_MOTOR_2"/>
    <property type="match status" value="1"/>
</dbReference>
<feature type="coiled-coil region" evidence="6">
    <location>
        <begin position="620"/>
        <end position="658"/>
    </location>
</feature>
<feature type="compositionally biased region" description="Polar residues" evidence="7">
    <location>
        <begin position="2370"/>
        <end position="2399"/>
    </location>
</feature>
<dbReference type="Gene3D" id="3.40.850.10">
    <property type="entry name" value="Kinesin motor domain"/>
    <property type="match status" value="1"/>
</dbReference>
<dbReference type="InterPro" id="IPR023393">
    <property type="entry name" value="START-like_dom_sf"/>
</dbReference>
<dbReference type="FunFam" id="3.40.850.10:FF:000021">
    <property type="entry name" value="kinesin-like protein KIF16B isoform X1"/>
    <property type="match status" value="1"/>
</dbReference>
<evidence type="ECO:0000256" key="4">
    <source>
        <dbReference type="ARBA" id="ARBA00023175"/>
    </source>
</evidence>
<feature type="region of interest" description="Disordered" evidence="7">
    <location>
        <begin position="300"/>
        <end position="329"/>
    </location>
</feature>
<dbReference type="InterPro" id="IPR002913">
    <property type="entry name" value="START_lipid-bd_dom"/>
</dbReference>
<feature type="region of interest" description="Disordered" evidence="7">
    <location>
        <begin position="878"/>
        <end position="902"/>
    </location>
</feature>
<feature type="region of interest" description="Disordered" evidence="7">
    <location>
        <begin position="3158"/>
        <end position="3177"/>
    </location>
</feature>
<sequence>MANVKVAIRVRPPNARENADGGRLAVQVEDKFVRVRNLKLDGRADGAVDSREKLLEFCFDYSYWSVDPADPHYASQEKVFQDLGVSVLSGASEGYNVCLFAYGQTGSGKTYTMMGTPDSVGLTPRICQGLFRSEDTFPAGQNSSRVEISFLEIYNERVRDLLRAGEQKKRVSLRVREHPEKGPYVQDLSQHVVSDCKHAMDLLEEGIANRITAATHNHDASSRSHAIFTIQYTKAILENNLPSETVSKINLVDLAGSERADPQYCRDRLTEGSNINKSLVTLGIVISALAQNSQMSSSCQSINSMASEGDGSTVGSHSSSLSGGGGGGGGRRHCFIPYRDSILTWLLKDSLGGNSKTIMIATVSPSTNSYNETLSTLRYAAHARNIVNKPRVNEDANVRLVRELKQEIDRLKNMLLGFEMQRNPSPSLSDDKDGNLSDIVLQNELKVEQLTKDWTESWKDKKELLEQYSVDINRDQSGFLINSLQPHLVALDRDVLSTEVVFYHLKEGVTHVGPRDQFEEPQIVLQGNASCDIENRGGVVTLRPVPGSVCLLNNREVTEPCRLAQGTVITLGGVHKFRFNHPAEAAVLRERRRASEGGTYIDLCPSTLDQSVEDTVKQRVEEQQRYVEGLRQEIKAAQRQAEREVEREQAHLRQQYTEIQQWILQEKQHLTTVEKRVTRESGVQTDINPESILEQRTCQVSDDQKGLKVASSFQLVRARKKLVQEELLKYHALCRAESRIRRKRLRYQLETIGRKQHLLEAKRELQRLEKELPTGPDSPDYPEMGSSSEQRGQQFVSRRHSFSADLLSRLYPQHTPIFRHFLKRNRSTELTSNFSNTSESLNSRKWVSDECLPRERIPSCSGPISLLNQSCPSKVSSSENIRQASIEEPQAQPCRERPERKPLLPNRDLSLKRQISDKFNQKSRVALKSLLETTMQPVTKENIEASTTDNTTSQAASSINLSTQCSADKTGLQTMRKTFSRSAGPKLKAALHKVFRKPPSAANGCRDPKSLGGIASAFQWGHKRDRSLKDTSISQRKCAIKSTTSCEELDQRTQFNTRQRQLNSTKGLLKKTSTRVEKEGLIGWDEDQEERDEGTSDCESLFSLDSLSSAYATALAEQLKHEEAAQSETESDDSEMSKDSLAVESSGEGSAVERFSQIVLPTYSMVKQSSRLTMGQNRTTDNNLDWGIFQEHQVTPAEAYWGKQAFPKSRYKMETGATRNPMCDGGTVHKLIEDFGNMQTTSASSPCSLSSSSVMEPENVLVLTDAWSSTDAADSPRICMDSLPFQGKTMLEGVISTNSNSRSTSPSSRSLSDSQSRLRCYSLLSTSNEGANITVQEKHLESHITPEDAIIPGKDVEQLGQHVENVKNTVTDSLDYSSKRSPATLPSTDKIKPVSPTEGAHTTQGTNLLEVFTDAPGIVAGDSTTSSNTEMSSGCQSDQVLQERSDTESAFTLSTEDAVLCNLNGATEMLKDVQQCHCGNTKDVSLTRNEITVQCPALQQELIKSACKNSRKRNKDQDAFMGNLKIPKRSNNRELVTFCSTIAGSQEDIWLYDGNNTRDSKGEQSALDTVSHGLDTACANGSMREETGASVALPVSNPLNGTLGWVFKAAECGDKRLHSGTSVGSGKIVENGNVTRNEAATIGRESQIENYRKAAEHPKHICKSDAICSAIDLRISQVVKEHMNLSLIGNDGDRNTIWQSLNDLASSTIHFGCNNDEYTCTEKLHRDERKGTDLSEHAKVEIVRSEPTIDREPLTSDMPVELETSPESNRLKSTEETKNFDNNCLFRSFSDKNINLTQTHGGSTGCQGSTVKKDALSQGISNVAILQKATFQQNATVNICSEKVDNNKCSDVPAIDNPQPLQISIQTPSTMANTKLNCGCNHLNVVHMEGSGVEDKESHSFQQTSSRMIEHFQNTADISGEITCISDHMTSTDNPSIRGFANTPGHDENVEKDTATGDKSSIIAQEEFLCPQTNPDNMACVVNMNYNSKCHNLPKSQNNLHTDTQTDSKGNCVIKNDKETLAHPSEAQFWKVFTDSECDACITGLMQPQHKTSRRNTTDDDLNKSRDKQGNFAHVLKKSKSKRLRRSNIQTQPPYLSQSSHKTSDEDEEDEKSSRVQYNRLSSKCVKLGTQSTDKQDVRQARSKDAENSTSLSVSKVKMKSLSTGAQEVKCSSERTQKTHHLSPPLMSQKTNVEKSILYARKIPLQHTPQSQECPMHFASSDINPFIHQWQDNDSNQHCYKNPAFGSAADLSCKSPLLNGTEKSITRCCSVDNGLNGQTSPFNSHLSTYATNKGLSSTLSSVEDKKEQANKSSPLTPGQQACMDVHNRLACLTLNNRSSSNEVPAGFCNNSSHVDEIMFVYSFEQESQKSKTQAHSGRTCEHSTQTEQGLPMLSTNNCQLRKDRHKRSNTDIPVRQKTKVDIRESAAWASLESMSAHLSKLINSTSDLLGDVQGMRTSEVCRSSLRRSVNLSNLTISCSEATDCTKRDCSTQTAITVGIQTEKLAEKEVALCQTPSKKSESHEVNVIVKVIGSEGVSVSKDKDVHCVVTTQVNKDEKMQSMPDLRLNTFSASQPVCVPLKTRSVKTAAECQRRVRSAPSRGSTQSMPDALRHKCVTASESTRRSIKNCYRASPGPAVENSSSYGSKKQTTYTDRASSPILTVGAKIGLKQQSTLRPSKFKQGKRSHATEEDSFTLLSNKHSMCASVSDDDPRPGCDVSSSKLESVSLEVVSEISDSCSNKSDKCSTSLNSSLDRYTGGERINAIFKVNDSHQPSSEWQMTSPQTSTSSATKGLALHNYISPIRSPEVYKQQGKAGNRNPLVFKRPVADSEEDFMDSYDPSPYSNSTVQLQNDDTVSLVPSECNTEVLVNIQPLTSISQCQDHQMAPEGLPLHNKFNNWSGISHQQSEPSNKLAPFLTDNHDKCRNWAEWGEMESYGSNAQNDRRVREIERLRKEREQVMASVHLSMNPTPLTVELTEAKLHYGLGETDTLLKMLSPGSREELEPQTSSTTKKQLYDRHRRSIEGLRKEREERFQNSRRARSLSPRRHLSSCPQAAISSSKVAAPMPSQQKEYLQQHCQEVIDSNRIQKSPRGGSQYPSDIEQLLRDYSRARVEARLEIAKARERLRERTEQEKKRLQQQEVKDDLRHRTRISNSTLCTESSLSLSSGPTSGYNSSNTVQLQHGNTPVLNGQASGFKDEGLKVKTRPPISGHQSVKTQRVWRSAQDVRLDPSAIGFEPLMTSSPSPLTYACQRTASFGSSTSICTTYQDITSALLGQALAEVRLASSGDLSNLVIGKAMAGWRYQGEERGIQAYYKTSSSPSVHSFLAAGELDRPMDNLWKTICKLSKSHMYNQSVRSVWTRPLDDSTQLVYILTDPSTCHLSQPRDFCCISTESKQGGLCMLAMQSVFDESLPRPSVDAIRGEMMPSCWVLQPVRHNGQEVTRVVYLLQVDLGTPSFPQRLSNTVARQQAAVISDLDIFLAS</sequence>
<evidence type="ECO:0000256" key="5">
    <source>
        <dbReference type="PROSITE-ProRule" id="PRU00283"/>
    </source>
</evidence>
<reference evidence="11" key="2">
    <citation type="submission" date="2019-02" db="EMBL/GenBank/DDBJ databases">
        <title>Opniocepnalus argus Var Kimnra genome.</title>
        <authorList>
            <person name="Zhou C."/>
            <person name="Xiao S."/>
        </authorList>
    </citation>
    <scope>NUCLEOTIDE SEQUENCE [LARGE SCALE GENOMIC DNA]</scope>
</reference>
<evidence type="ECO:0000256" key="1">
    <source>
        <dbReference type="ARBA" id="ARBA00022741"/>
    </source>
</evidence>
<feature type="compositionally biased region" description="Polar residues" evidence="7">
    <location>
        <begin position="2638"/>
        <end position="2654"/>
    </location>
</feature>
<dbReference type="GO" id="GO:0003777">
    <property type="term" value="F:microtubule motor activity"/>
    <property type="evidence" value="ECO:0007669"/>
    <property type="project" value="InterPro"/>
</dbReference>
<dbReference type="PRINTS" id="PR00380">
    <property type="entry name" value="KINESINHEAVY"/>
</dbReference>
<feature type="compositionally biased region" description="Low complexity" evidence="7">
    <location>
        <begin position="300"/>
        <end position="321"/>
    </location>
</feature>
<proteinExistence type="inferred from homology"/>
<feature type="region of interest" description="Disordered" evidence="7">
    <location>
        <begin position="1747"/>
        <end position="1774"/>
    </location>
</feature>
<feature type="compositionally biased region" description="Polar residues" evidence="7">
    <location>
        <begin position="2088"/>
        <end position="2101"/>
    </location>
</feature>
<name>A0A6G1QEK0_CHAAH</name>
<feature type="compositionally biased region" description="Polar residues" evidence="7">
    <location>
        <begin position="785"/>
        <end position="795"/>
    </location>
</feature>
<feature type="compositionally biased region" description="Polar residues" evidence="7">
    <location>
        <begin position="2310"/>
        <end position="2319"/>
    </location>
</feature>
<reference evidence="10 11" key="1">
    <citation type="submission" date="2019-02" db="EMBL/GenBank/DDBJ databases">
        <title>Opniocepnalus argus genome.</title>
        <authorList>
            <person name="Zhou C."/>
            <person name="Xiao S."/>
        </authorList>
    </citation>
    <scope>NUCLEOTIDE SEQUENCE [LARGE SCALE GENOMIC DNA]</scope>
    <source>
        <strain evidence="10">OARG1902GOOAL</strain>
        <tissue evidence="10">Muscle</tissue>
    </source>
</reference>
<feature type="compositionally biased region" description="Basic and acidic residues" evidence="7">
    <location>
        <begin position="2056"/>
        <end position="2069"/>
    </location>
</feature>
<dbReference type="SMART" id="SM00129">
    <property type="entry name" value="KISc"/>
    <property type="match status" value="1"/>
</dbReference>
<feature type="compositionally biased region" description="Basic residues" evidence="7">
    <location>
        <begin position="2075"/>
        <end position="2086"/>
    </location>
</feature>
<dbReference type="PANTHER" id="PTHR47117">
    <property type="entry name" value="STAR-RELATED LIPID TRANSFER PROTEIN 9"/>
    <property type="match status" value="1"/>
</dbReference>
<dbReference type="InterPro" id="IPR001752">
    <property type="entry name" value="Kinesin_motor_dom"/>
</dbReference>
<feature type="compositionally biased region" description="Basic and acidic residues" evidence="7">
    <location>
        <begin position="3013"/>
        <end position="3034"/>
    </location>
</feature>
<comment type="similarity">
    <text evidence="5">Belongs to the TRAFAC class myosin-kinesin ATPase superfamily. Kinesin family.</text>
</comment>
<organism evidence="10 11">
    <name type="scientific">Channa argus</name>
    <name type="common">Northern snakehead</name>
    <name type="synonym">Ophicephalus argus</name>
    <dbReference type="NCBI Taxonomy" id="215402"/>
    <lineage>
        <taxon>Eukaryota</taxon>
        <taxon>Metazoa</taxon>
        <taxon>Chordata</taxon>
        <taxon>Craniata</taxon>
        <taxon>Vertebrata</taxon>
        <taxon>Euteleostomi</taxon>
        <taxon>Actinopterygii</taxon>
        <taxon>Neopterygii</taxon>
        <taxon>Teleostei</taxon>
        <taxon>Neoteleostei</taxon>
        <taxon>Acanthomorphata</taxon>
        <taxon>Anabantaria</taxon>
        <taxon>Anabantiformes</taxon>
        <taxon>Channoidei</taxon>
        <taxon>Channidae</taxon>
        <taxon>Channa</taxon>
    </lineage>
</organism>
<dbReference type="GO" id="GO:0007018">
    <property type="term" value="P:microtubule-based movement"/>
    <property type="evidence" value="ECO:0007669"/>
    <property type="project" value="InterPro"/>
</dbReference>
<evidence type="ECO:0000256" key="7">
    <source>
        <dbReference type="SAM" id="MobiDB-lite"/>
    </source>
</evidence>
<feature type="region of interest" description="Disordered" evidence="7">
    <location>
        <begin position="2049"/>
        <end position="2185"/>
    </location>
</feature>
<keyword evidence="11" id="KW-1185">Reference proteome</keyword>
<feature type="compositionally biased region" description="Low complexity" evidence="7">
    <location>
        <begin position="3158"/>
        <end position="3170"/>
    </location>
</feature>
<feature type="compositionally biased region" description="Low complexity" evidence="7">
    <location>
        <begin position="2149"/>
        <end position="2164"/>
    </location>
</feature>
<feature type="region of interest" description="Disordered" evidence="7">
    <location>
        <begin position="2300"/>
        <end position="2319"/>
    </location>
</feature>
<feature type="binding site" evidence="5">
    <location>
        <begin position="103"/>
        <end position="110"/>
    </location>
    <ligand>
        <name>ATP</name>
        <dbReference type="ChEBI" id="CHEBI:30616"/>
    </ligand>
</feature>
<evidence type="ECO:0000259" key="9">
    <source>
        <dbReference type="PROSITE" id="PS50848"/>
    </source>
</evidence>
<evidence type="ECO:0000256" key="3">
    <source>
        <dbReference type="ARBA" id="ARBA00023054"/>
    </source>
</evidence>
<keyword evidence="2 5" id="KW-0067">ATP-binding</keyword>
<feature type="region of interest" description="Disordered" evidence="7">
    <location>
        <begin position="1374"/>
        <end position="1402"/>
    </location>
</feature>
<dbReference type="InterPro" id="IPR008984">
    <property type="entry name" value="SMAD_FHA_dom_sf"/>
</dbReference>
<evidence type="ECO:0000259" key="8">
    <source>
        <dbReference type="PROSITE" id="PS50067"/>
    </source>
</evidence>
<feature type="compositionally biased region" description="Basic residues" evidence="7">
    <location>
        <begin position="3035"/>
        <end position="3048"/>
    </location>
</feature>